<feature type="transmembrane region" description="Helical" evidence="1">
    <location>
        <begin position="105"/>
        <end position="124"/>
    </location>
</feature>
<reference evidence="3" key="1">
    <citation type="submission" date="2018-04" db="EMBL/GenBank/DDBJ databases">
        <authorList>
            <person name="Lucker S."/>
            <person name="Sakoula D."/>
        </authorList>
    </citation>
    <scope>NUCLEOTIDE SEQUENCE [LARGE SCALE GENOMIC DNA]</scope>
</reference>
<feature type="transmembrane region" description="Helical" evidence="1">
    <location>
        <begin position="144"/>
        <end position="165"/>
    </location>
</feature>
<proteinExistence type="predicted"/>
<protein>
    <submittedName>
        <fullName evidence="2">Multidrug resistance protein (Efflux pump/antiporter)</fullName>
    </submittedName>
</protein>
<keyword evidence="3" id="KW-1185">Reference proteome</keyword>
<evidence type="ECO:0000256" key="1">
    <source>
        <dbReference type="SAM" id="Phobius"/>
    </source>
</evidence>
<dbReference type="Proteomes" id="UP000248168">
    <property type="component" value="Unassembled WGS sequence"/>
</dbReference>
<sequence>MDHQNPSNSTIPASIRLQPSRITLVLAAVASCLVLLSFTSQFLRYGLGHDYLYGLLPITEELFHVDREQNISTLFSVTLLLCSGSLLVLIALMKRQRQDPDVSKWMILAGGFFYLATDEGWSLHERLIEPVRGLLGHGDLGIFYFAWIIPAMAGVALLGVLFLGFLFRLPSSTRRSFIIAGALYLGGAIGIEMLGGRYAELHGLKNLTYQLFAHLEESLEMAGIILFIHTLLHYLAEQYPEIRLLTHQ</sequence>
<keyword evidence="1" id="KW-0472">Membrane</keyword>
<dbReference type="InParanoid" id="A0A330LCD4"/>
<feature type="transmembrane region" description="Helical" evidence="1">
    <location>
        <begin position="177"/>
        <end position="199"/>
    </location>
</feature>
<dbReference type="EMBL" id="OUNR01000012">
    <property type="protein sequence ID" value="SPP64679.1"/>
    <property type="molecule type" value="Genomic_DNA"/>
</dbReference>
<evidence type="ECO:0000313" key="2">
    <source>
        <dbReference type="EMBL" id="SPP64679.1"/>
    </source>
</evidence>
<feature type="transmembrane region" description="Helical" evidence="1">
    <location>
        <begin position="71"/>
        <end position="93"/>
    </location>
</feature>
<dbReference type="AlphaFoldDB" id="A0A330LCD4"/>
<accession>A0A330LCD4</accession>
<feature type="transmembrane region" description="Helical" evidence="1">
    <location>
        <begin position="21"/>
        <end position="43"/>
    </location>
</feature>
<feature type="transmembrane region" description="Helical" evidence="1">
    <location>
        <begin position="219"/>
        <end position="236"/>
    </location>
</feature>
<gene>
    <name evidence="2" type="ORF">NITLEN_20319</name>
</gene>
<name>A0A330LCD4_9BACT</name>
<keyword evidence="1" id="KW-0812">Transmembrane</keyword>
<evidence type="ECO:0000313" key="3">
    <source>
        <dbReference type="Proteomes" id="UP000248168"/>
    </source>
</evidence>
<organism evidence="2 3">
    <name type="scientific">Nitrospira lenta</name>
    <dbReference type="NCBI Taxonomy" id="1436998"/>
    <lineage>
        <taxon>Bacteria</taxon>
        <taxon>Pseudomonadati</taxon>
        <taxon>Nitrospirota</taxon>
        <taxon>Nitrospiria</taxon>
        <taxon>Nitrospirales</taxon>
        <taxon>Nitrospiraceae</taxon>
        <taxon>Nitrospira</taxon>
    </lineage>
</organism>
<keyword evidence="1" id="KW-1133">Transmembrane helix</keyword>